<evidence type="ECO:0000256" key="8">
    <source>
        <dbReference type="ARBA" id="ARBA00022729"/>
    </source>
</evidence>
<evidence type="ECO:0000256" key="14">
    <source>
        <dbReference type="ARBA" id="ARBA00024209"/>
    </source>
</evidence>
<evidence type="ECO:0000256" key="9">
    <source>
        <dbReference type="ARBA" id="ARBA00022771"/>
    </source>
</evidence>
<feature type="chain" id="PRO_5021746096" description="RING-type E3 ubiquitin transferase" evidence="16">
    <location>
        <begin position="21"/>
        <end position="234"/>
    </location>
</feature>
<evidence type="ECO:0000256" key="12">
    <source>
        <dbReference type="ARBA" id="ARBA00022989"/>
    </source>
</evidence>
<evidence type="ECO:0000256" key="11">
    <source>
        <dbReference type="ARBA" id="ARBA00022833"/>
    </source>
</evidence>
<keyword evidence="9 15" id="KW-0863">Zinc-finger</keyword>
<keyword evidence="13" id="KW-0472">Membrane</keyword>
<protein>
    <recommendedName>
        <fullName evidence="4">RING-type E3 ubiquitin transferase</fullName>
        <ecNumber evidence="4">2.3.2.27</ecNumber>
    </recommendedName>
</protein>
<dbReference type="InterPro" id="IPR001841">
    <property type="entry name" value="Znf_RING"/>
</dbReference>
<accession>A0A540NQZ7</accession>
<feature type="signal peptide" evidence="16">
    <location>
        <begin position="1"/>
        <end position="20"/>
    </location>
</feature>
<keyword evidence="8 16" id="KW-0732">Signal</keyword>
<dbReference type="GO" id="GO:0030247">
    <property type="term" value="F:polysaccharide binding"/>
    <property type="evidence" value="ECO:0007669"/>
    <property type="project" value="InterPro"/>
</dbReference>
<dbReference type="InterPro" id="IPR025287">
    <property type="entry name" value="WAK_GUB"/>
</dbReference>
<comment type="similarity">
    <text evidence="14">Belongs to the RING-type zinc finger family. ATL subfamily.</text>
</comment>
<comment type="subcellular location">
    <subcellularLocation>
        <location evidence="2">Membrane</location>
        <topology evidence="2">Single-pass membrane protein</topology>
    </subcellularLocation>
</comment>
<evidence type="ECO:0000256" key="2">
    <source>
        <dbReference type="ARBA" id="ARBA00004167"/>
    </source>
</evidence>
<name>A0A540NQZ7_MALBA</name>
<gene>
    <name evidence="18" type="ORF">C1H46_001019</name>
</gene>
<dbReference type="PANTHER" id="PTHR46279:SF2">
    <property type="entry name" value="RING-H2 FINGER PROTEIN ATL21A-RELATED"/>
    <property type="match status" value="1"/>
</dbReference>
<proteinExistence type="inferred from homology"/>
<evidence type="ECO:0000259" key="17">
    <source>
        <dbReference type="PROSITE" id="PS50089"/>
    </source>
</evidence>
<keyword evidence="11" id="KW-0862">Zinc</keyword>
<feature type="domain" description="RING-type" evidence="17">
    <location>
        <begin position="169"/>
        <end position="211"/>
    </location>
</feature>
<organism evidence="18 19">
    <name type="scientific">Malus baccata</name>
    <name type="common">Siberian crab apple</name>
    <name type="synonym">Pyrus baccata</name>
    <dbReference type="NCBI Taxonomy" id="106549"/>
    <lineage>
        <taxon>Eukaryota</taxon>
        <taxon>Viridiplantae</taxon>
        <taxon>Streptophyta</taxon>
        <taxon>Embryophyta</taxon>
        <taxon>Tracheophyta</taxon>
        <taxon>Spermatophyta</taxon>
        <taxon>Magnoliopsida</taxon>
        <taxon>eudicotyledons</taxon>
        <taxon>Gunneridae</taxon>
        <taxon>Pentapetalae</taxon>
        <taxon>rosids</taxon>
        <taxon>fabids</taxon>
        <taxon>Rosales</taxon>
        <taxon>Rosaceae</taxon>
        <taxon>Amygdaloideae</taxon>
        <taxon>Maleae</taxon>
        <taxon>Malus</taxon>
    </lineage>
</organism>
<keyword evidence="5" id="KW-0808">Transferase</keyword>
<evidence type="ECO:0000313" key="19">
    <source>
        <dbReference type="Proteomes" id="UP000315295"/>
    </source>
</evidence>
<dbReference type="Gene3D" id="3.30.40.10">
    <property type="entry name" value="Zinc/RING finger domain, C3HC4 (zinc finger)"/>
    <property type="match status" value="1"/>
</dbReference>
<evidence type="ECO:0000256" key="16">
    <source>
        <dbReference type="SAM" id="SignalP"/>
    </source>
</evidence>
<evidence type="ECO:0000256" key="5">
    <source>
        <dbReference type="ARBA" id="ARBA00022679"/>
    </source>
</evidence>
<dbReference type="EMBL" id="VIEB01000011">
    <property type="protein sequence ID" value="TQE13452.1"/>
    <property type="molecule type" value="Genomic_DNA"/>
</dbReference>
<keyword evidence="12" id="KW-1133">Transmembrane helix</keyword>
<dbReference type="Proteomes" id="UP000315295">
    <property type="component" value="Unassembled WGS sequence"/>
</dbReference>
<evidence type="ECO:0000256" key="3">
    <source>
        <dbReference type="ARBA" id="ARBA00004906"/>
    </source>
</evidence>
<dbReference type="Pfam" id="PF13947">
    <property type="entry name" value="GUB_WAK_bind"/>
    <property type="match status" value="1"/>
</dbReference>
<keyword evidence="7" id="KW-0479">Metal-binding</keyword>
<comment type="catalytic activity">
    <reaction evidence="1">
        <text>S-ubiquitinyl-[E2 ubiquitin-conjugating enzyme]-L-cysteine + [acceptor protein]-L-lysine = [E2 ubiquitin-conjugating enzyme]-L-cysteine + N(6)-ubiquitinyl-[acceptor protein]-L-lysine.</text>
        <dbReference type="EC" id="2.3.2.27"/>
    </reaction>
</comment>
<keyword evidence="19" id="KW-1185">Reference proteome</keyword>
<dbReference type="AlphaFoldDB" id="A0A540NQZ7"/>
<dbReference type="PROSITE" id="PS50089">
    <property type="entry name" value="ZF_RING_2"/>
    <property type="match status" value="1"/>
</dbReference>
<comment type="caution">
    <text evidence="18">The sequence shown here is derived from an EMBL/GenBank/DDBJ whole genome shotgun (WGS) entry which is preliminary data.</text>
</comment>
<evidence type="ECO:0000256" key="13">
    <source>
        <dbReference type="ARBA" id="ARBA00023136"/>
    </source>
</evidence>
<dbReference type="GO" id="GO:0016020">
    <property type="term" value="C:membrane"/>
    <property type="evidence" value="ECO:0007669"/>
    <property type="project" value="UniProtKB-SubCell"/>
</dbReference>
<dbReference type="PANTHER" id="PTHR46279">
    <property type="entry name" value="RING/U-BOX SUPERFAMILY PROTEIN"/>
    <property type="match status" value="1"/>
</dbReference>
<reference evidence="18 19" key="1">
    <citation type="journal article" date="2019" name="G3 (Bethesda)">
        <title>Sequencing of a Wild Apple (Malus baccata) Genome Unravels the Differences Between Cultivated and Wild Apple Species Regarding Disease Resistance and Cold Tolerance.</title>
        <authorList>
            <person name="Chen X."/>
        </authorList>
    </citation>
    <scope>NUCLEOTIDE SEQUENCE [LARGE SCALE GENOMIC DNA]</scope>
    <source>
        <strain evidence="19">cv. Shandingzi</strain>
        <tissue evidence="18">Leaves</tissue>
    </source>
</reference>
<dbReference type="GO" id="GO:0008270">
    <property type="term" value="F:zinc ion binding"/>
    <property type="evidence" value="ECO:0007669"/>
    <property type="project" value="UniProtKB-KW"/>
</dbReference>
<keyword evidence="10" id="KW-0833">Ubl conjugation pathway</keyword>
<keyword evidence="6" id="KW-0812">Transmembrane</keyword>
<dbReference type="Pfam" id="PF13639">
    <property type="entry name" value="zf-RING_2"/>
    <property type="match status" value="1"/>
</dbReference>
<evidence type="ECO:0000256" key="10">
    <source>
        <dbReference type="ARBA" id="ARBA00022786"/>
    </source>
</evidence>
<evidence type="ECO:0000256" key="6">
    <source>
        <dbReference type="ARBA" id="ARBA00022692"/>
    </source>
</evidence>
<dbReference type="EC" id="2.3.2.27" evidence="4"/>
<comment type="pathway">
    <text evidence="3">Protein modification; protein ubiquitination.</text>
</comment>
<evidence type="ECO:0000256" key="1">
    <source>
        <dbReference type="ARBA" id="ARBA00000900"/>
    </source>
</evidence>
<evidence type="ECO:0000256" key="4">
    <source>
        <dbReference type="ARBA" id="ARBA00012483"/>
    </source>
</evidence>
<evidence type="ECO:0000256" key="7">
    <source>
        <dbReference type="ARBA" id="ARBA00022723"/>
    </source>
</evidence>
<dbReference type="InterPro" id="IPR046948">
    <property type="entry name" value="ATL20-22-like"/>
</dbReference>
<sequence>MDILLLVSLLFPLFPHVSELNDCPASNCGDASFPIRFPFWLVPNQPENCGFPGFNVDCNSHGLKALKLPKPRDFFVRESAMSHKKSNFSNPKTASLESSLLSISQALLLLLPCTKTTPSSASQVHVMWKVAFVDFSATPPKNLVPLSIQQQMLVLGESRRLPGHNDTTCAICFSEYLTKETVRCTPECKNCFHADCVDGWLKLNSSCPGCRNNPSPSQANSTPPAHVKCLQSNM</sequence>
<evidence type="ECO:0000313" key="18">
    <source>
        <dbReference type="EMBL" id="TQE13452.1"/>
    </source>
</evidence>
<dbReference type="SUPFAM" id="SSF57850">
    <property type="entry name" value="RING/U-box"/>
    <property type="match status" value="1"/>
</dbReference>
<dbReference type="GO" id="GO:0061630">
    <property type="term" value="F:ubiquitin protein ligase activity"/>
    <property type="evidence" value="ECO:0007669"/>
    <property type="project" value="UniProtKB-EC"/>
</dbReference>
<dbReference type="InterPro" id="IPR013083">
    <property type="entry name" value="Znf_RING/FYVE/PHD"/>
</dbReference>
<evidence type="ECO:0000256" key="15">
    <source>
        <dbReference type="PROSITE-ProRule" id="PRU00175"/>
    </source>
</evidence>